<proteinExistence type="predicted"/>
<dbReference type="GO" id="GO:0016740">
    <property type="term" value="F:transferase activity"/>
    <property type="evidence" value="ECO:0007669"/>
    <property type="project" value="UniProtKB-KW"/>
</dbReference>
<dbReference type="SUPFAM" id="SSF81301">
    <property type="entry name" value="Nucleotidyltransferase"/>
    <property type="match status" value="1"/>
</dbReference>
<dbReference type="EMBL" id="JACEGA010000001">
    <property type="protein sequence ID" value="MBB2183410.1"/>
    <property type="molecule type" value="Genomic_DNA"/>
</dbReference>
<dbReference type="InterPro" id="IPR043519">
    <property type="entry name" value="NT_sf"/>
</dbReference>
<dbReference type="RefSeq" id="WP_228353067.1">
    <property type="nucleotide sequence ID" value="NZ_JACEGA010000001.1"/>
</dbReference>
<accession>A0A839K191</accession>
<sequence>MLKHHQLAIETITNKLKVRDDVLGIIIGGSIAHGYASEDSDIDIMIVLSDEDYQKALKENRAFYYETESCAYEGGYIDGKCTSVDYMKKVAEYGSEPAKFAFQGAFISYSEIDNLEQLIRDASRYPVENKQENMNKFYAQFETWKWYYYEGLRKKNKFLMDYCLSNYILFAGRLILTYNETLYPSYKWFIRVLESVEKKPDQLIQIINQVVEHKDSASVEALYQCIINFHNWYTLDRHWTEQFMMDNQLNWVDGAVPIADI</sequence>
<organism evidence="2 3">
    <name type="scientific">Variimorphobacter saccharofermentans</name>
    <dbReference type="NCBI Taxonomy" id="2755051"/>
    <lineage>
        <taxon>Bacteria</taxon>
        <taxon>Bacillati</taxon>
        <taxon>Bacillota</taxon>
        <taxon>Clostridia</taxon>
        <taxon>Lachnospirales</taxon>
        <taxon>Lachnospiraceae</taxon>
        <taxon>Variimorphobacter</taxon>
    </lineage>
</organism>
<evidence type="ECO:0000313" key="3">
    <source>
        <dbReference type="Proteomes" id="UP000574276"/>
    </source>
</evidence>
<name>A0A839K191_9FIRM</name>
<keyword evidence="2" id="KW-0808">Transferase</keyword>
<reference evidence="2 3" key="1">
    <citation type="submission" date="2020-07" db="EMBL/GenBank/DDBJ databases">
        <title>Characterization and genome sequencing of isolate MD1, a novel member within the family Lachnospiraceae.</title>
        <authorList>
            <person name="Rettenmaier R."/>
            <person name="Di Bello L."/>
            <person name="Zinser C."/>
            <person name="Scheitz K."/>
            <person name="Liebl W."/>
            <person name="Zverlov V."/>
        </authorList>
    </citation>
    <scope>NUCLEOTIDE SEQUENCE [LARGE SCALE GENOMIC DNA]</scope>
    <source>
        <strain evidence="2 3">MD1</strain>
    </source>
</reference>
<evidence type="ECO:0000259" key="1">
    <source>
        <dbReference type="Pfam" id="PF18765"/>
    </source>
</evidence>
<dbReference type="Gene3D" id="3.30.460.10">
    <property type="entry name" value="Beta Polymerase, domain 2"/>
    <property type="match status" value="1"/>
</dbReference>
<dbReference type="InterPro" id="IPR041633">
    <property type="entry name" value="Polbeta"/>
</dbReference>
<dbReference type="Pfam" id="PF18765">
    <property type="entry name" value="Polbeta"/>
    <property type="match status" value="1"/>
</dbReference>
<feature type="domain" description="Polymerase beta nucleotidyltransferase" evidence="1">
    <location>
        <begin position="10"/>
        <end position="55"/>
    </location>
</feature>
<keyword evidence="3" id="KW-1185">Reference proteome</keyword>
<dbReference type="Proteomes" id="UP000574276">
    <property type="component" value="Unassembled WGS sequence"/>
</dbReference>
<dbReference type="AlphaFoldDB" id="A0A839K191"/>
<comment type="caution">
    <text evidence="2">The sequence shown here is derived from an EMBL/GenBank/DDBJ whole genome shotgun (WGS) entry which is preliminary data.</text>
</comment>
<gene>
    <name evidence="2" type="ORF">H0486_11020</name>
</gene>
<dbReference type="CDD" id="cd05403">
    <property type="entry name" value="NT_KNTase_like"/>
    <property type="match status" value="1"/>
</dbReference>
<evidence type="ECO:0000313" key="2">
    <source>
        <dbReference type="EMBL" id="MBB2183410.1"/>
    </source>
</evidence>
<protein>
    <submittedName>
        <fullName evidence="2">Nucleotidyltransferase domain-containing protein</fullName>
    </submittedName>
</protein>